<dbReference type="PANTHER" id="PTHR31669:SF251">
    <property type="entry name" value="PROTEIN FAR1-RELATED SEQUENCE"/>
    <property type="match status" value="1"/>
</dbReference>
<sequence length="248" mass="29086">MNSFFNEKTNSCIKLDTEHDISLDNSYYANTFATWNDVIQHINAYAIEQEFAMRLNCTEKSLDVTIRAKIVCHHAVITNTEYYVKYINLEHNHLIDTAVAVFDSSYHKLSNSKNNQVLMLYNSGILVPIIIRILNKEYRRYIHNKDIFQQLKQAASNTVNRIQMILTNKDLALLSAIRAKMLHVKYQICTWHVKQNIVRNLSSKLKEKFVAFSKDFKIVMTKNTEDQFNISWNKLITEYSESSNYIEQ</sequence>
<dbReference type="OrthoDB" id="2446481at2759"/>
<feature type="domain" description="MULE transposase" evidence="1">
    <location>
        <begin position="115"/>
        <end position="196"/>
    </location>
</feature>
<reference evidence="2" key="1">
    <citation type="submission" date="2021-06" db="EMBL/GenBank/DDBJ databases">
        <authorList>
            <person name="Kallberg Y."/>
            <person name="Tangrot J."/>
            <person name="Rosling A."/>
        </authorList>
    </citation>
    <scope>NUCLEOTIDE SEQUENCE</scope>
    <source>
        <strain evidence="2">FL966</strain>
    </source>
</reference>
<protein>
    <submittedName>
        <fullName evidence="2">9952_t:CDS:1</fullName>
    </submittedName>
</protein>
<gene>
    <name evidence="2" type="ORF">CPELLU_LOCUS15078</name>
</gene>
<evidence type="ECO:0000259" key="1">
    <source>
        <dbReference type="Pfam" id="PF10551"/>
    </source>
</evidence>
<name>A0A9N9IZE8_9GLOM</name>
<dbReference type="InterPro" id="IPR031052">
    <property type="entry name" value="FHY3/FAR1"/>
</dbReference>
<dbReference type="InterPro" id="IPR018289">
    <property type="entry name" value="MULE_transposase_dom"/>
</dbReference>
<dbReference type="EMBL" id="CAJVQA010019050">
    <property type="protein sequence ID" value="CAG8757219.1"/>
    <property type="molecule type" value="Genomic_DNA"/>
</dbReference>
<comment type="caution">
    <text evidence="2">The sequence shown here is derived from an EMBL/GenBank/DDBJ whole genome shotgun (WGS) entry which is preliminary data.</text>
</comment>
<dbReference type="PANTHER" id="PTHR31669">
    <property type="entry name" value="PROTEIN FAR1-RELATED SEQUENCE 10-RELATED"/>
    <property type="match status" value="1"/>
</dbReference>
<dbReference type="Pfam" id="PF10551">
    <property type="entry name" value="MULE"/>
    <property type="match status" value="1"/>
</dbReference>
<dbReference type="AlphaFoldDB" id="A0A9N9IZE8"/>
<keyword evidence="3" id="KW-1185">Reference proteome</keyword>
<dbReference type="GO" id="GO:0006355">
    <property type="term" value="P:regulation of DNA-templated transcription"/>
    <property type="evidence" value="ECO:0007669"/>
    <property type="project" value="InterPro"/>
</dbReference>
<evidence type="ECO:0000313" key="3">
    <source>
        <dbReference type="Proteomes" id="UP000789759"/>
    </source>
</evidence>
<dbReference type="Proteomes" id="UP000789759">
    <property type="component" value="Unassembled WGS sequence"/>
</dbReference>
<proteinExistence type="predicted"/>
<accession>A0A9N9IZE8</accession>
<evidence type="ECO:0000313" key="2">
    <source>
        <dbReference type="EMBL" id="CAG8757219.1"/>
    </source>
</evidence>
<organism evidence="2 3">
    <name type="scientific">Cetraspora pellucida</name>
    <dbReference type="NCBI Taxonomy" id="1433469"/>
    <lineage>
        <taxon>Eukaryota</taxon>
        <taxon>Fungi</taxon>
        <taxon>Fungi incertae sedis</taxon>
        <taxon>Mucoromycota</taxon>
        <taxon>Glomeromycotina</taxon>
        <taxon>Glomeromycetes</taxon>
        <taxon>Diversisporales</taxon>
        <taxon>Gigasporaceae</taxon>
        <taxon>Cetraspora</taxon>
    </lineage>
</organism>